<keyword evidence="3" id="KW-1185">Reference proteome</keyword>
<organism evidence="2 3">
    <name type="scientific">Eumeta variegata</name>
    <name type="common">Bagworm moth</name>
    <name type="synonym">Eumeta japonica</name>
    <dbReference type="NCBI Taxonomy" id="151549"/>
    <lineage>
        <taxon>Eukaryota</taxon>
        <taxon>Metazoa</taxon>
        <taxon>Ecdysozoa</taxon>
        <taxon>Arthropoda</taxon>
        <taxon>Hexapoda</taxon>
        <taxon>Insecta</taxon>
        <taxon>Pterygota</taxon>
        <taxon>Neoptera</taxon>
        <taxon>Endopterygota</taxon>
        <taxon>Lepidoptera</taxon>
        <taxon>Glossata</taxon>
        <taxon>Ditrysia</taxon>
        <taxon>Tineoidea</taxon>
        <taxon>Psychidae</taxon>
        <taxon>Oiketicinae</taxon>
        <taxon>Eumeta</taxon>
    </lineage>
</organism>
<sequence length="140" mass="14949">MSFRTVIVVVGTVTVRRRRTARYRAGACSLALVIEMGEIRKVREPGEVATPVGRSARRRGHAGLDSKKSHAARDEAAGATRDEWSTAGGGRTTGGQRARSPSYLNRLPDKLLAVSVRAGRRGHLGAGYLESPVLPNAAMS</sequence>
<name>A0A4C1TTF0_EUMVA</name>
<feature type="compositionally biased region" description="Basic and acidic residues" evidence="1">
    <location>
        <begin position="62"/>
        <end position="84"/>
    </location>
</feature>
<evidence type="ECO:0000313" key="2">
    <source>
        <dbReference type="EMBL" id="GBP17096.1"/>
    </source>
</evidence>
<dbReference type="AlphaFoldDB" id="A0A4C1TTF0"/>
<gene>
    <name evidence="2" type="ORF">EVAR_8159_1</name>
</gene>
<reference evidence="2 3" key="1">
    <citation type="journal article" date="2019" name="Commun. Biol.">
        <title>The bagworm genome reveals a unique fibroin gene that provides high tensile strength.</title>
        <authorList>
            <person name="Kono N."/>
            <person name="Nakamura H."/>
            <person name="Ohtoshi R."/>
            <person name="Tomita M."/>
            <person name="Numata K."/>
            <person name="Arakawa K."/>
        </authorList>
    </citation>
    <scope>NUCLEOTIDE SEQUENCE [LARGE SCALE GENOMIC DNA]</scope>
</reference>
<proteinExistence type="predicted"/>
<dbReference type="EMBL" id="BGZK01000084">
    <property type="protein sequence ID" value="GBP17096.1"/>
    <property type="molecule type" value="Genomic_DNA"/>
</dbReference>
<comment type="caution">
    <text evidence="2">The sequence shown here is derived from an EMBL/GenBank/DDBJ whole genome shotgun (WGS) entry which is preliminary data.</text>
</comment>
<evidence type="ECO:0000256" key="1">
    <source>
        <dbReference type="SAM" id="MobiDB-lite"/>
    </source>
</evidence>
<feature type="region of interest" description="Disordered" evidence="1">
    <location>
        <begin position="45"/>
        <end position="103"/>
    </location>
</feature>
<accession>A0A4C1TTF0</accession>
<protein>
    <submittedName>
        <fullName evidence="2">Uncharacterized protein</fullName>
    </submittedName>
</protein>
<evidence type="ECO:0000313" key="3">
    <source>
        <dbReference type="Proteomes" id="UP000299102"/>
    </source>
</evidence>
<dbReference type="Proteomes" id="UP000299102">
    <property type="component" value="Unassembled WGS sequence"/>
</dbReference>